<dbReference type="SUPFAM" id="SSF103473">
    <property type="entry name" value="MFS general substrate transporter"/>
    <property type="match status" value="1"/>
</dbReference>
<dbReference type="PANTHER" id="PTHR11662:SF399">
    <property type="entry name" value="FI19708P1-RELATED"/>
    <property type="match status" value="1"/>
</dbReference>
<dbReference type="Pfam" id="PF07690">
    <property type="entry name" value="MFS_1"/>
    <property type="match status" value="1"/>
</dbReference>
<evidence type="ECO:0000256" key="5">
    <source>
        <dbReference type="ARBA" id="ARBA00022989"/>
    </source>
</evidence>
<dbReference type="CDD" id="cd17318">
    <property type="entry name" value="MFS_SLC17"/>
    <property type="match status" value="1"/>
</dbReference>
<dbReference type="Gene3D" id="1.20.1250.20">
    <property type="entry name" value="MFS general substrate transporter like domains"/>
    <property type="match status" value="2"/>
</dbReference>
<keyword evidence="5 7" id="KW-1133">Transmembrane helix</keyword>
<evidence type="ECO:0000256" key="6">
    <source>
        <dbReference type="ARBA" id="ARBA00023136"/>
    </source>
</evidence>
<feature type="transmembrane region" description="Helical" evidence="7">
    <location>
        <begin position="303"/>
        <end position="324"/>
    </location>
</feature>
<evidence type="ECO:0000256" key="7">
    <source>
        <dbReference type="SAM" id="Phobius"/>
    </source>
</evidence>
<dbReference type="GO" id="GO:0015293">
    <property type="term" value="F:symporter activity"/>
    <property type="evidence" value="ECO:0007669"/>
    <property type="project" value="UniProtKB-KW"/>
</dbReference>
<dbReference type="InParanoid" id="E9GE31"/>
<dbReference type="InterPro" id="IPR020846">
    <property type="entry name" value="MFS_dom"/>
</dbReference>
<dbReference type="InterPro" id="IPR036259">
    <property type="entry name" value="MFS_trans_sf"/>
</dbReference>
<feature type="transmembrane region" description="Helical" evidence="7">
    <location>
        <begin position="144"/>
        <end position="161"/>
    </location>
</feature>
<organism evidence="9 10">
    <name type="scientific">Daphnia pulex</name>
    <name type="common">Water flea</name>
    <dbReference type="NCBI Taxonomy" id="6669"/>
    <lineage>
        <taxon>Eukaryota</taxon>
        <taxon>Metazoa</taxon>
        <taxon>Ecdysozoa</taxon>
        <taxon>Arthropoda</taxon>
        <taxon>Crustacea</taxon>
        <taxon>Branchiopoda</taxon>
        <taxon>Diplostraca</taxon>
        <taxon>Cladocera</taxon>
        <taxon>Anomopoda</taxon>
        <taxon>Daphniidae</taxon>
        <taxon>Daphnia</taxon>
    </lineage>
</organism>
<evidence type="ECO:0000256" key="2">
    <source>
        <dbReference type="ARBA" id="ARBA00022448"/>
    </source>
</evidence>
<feature type="domain" description="Major facilitator superfamily (MFS) profile" evidence="8">
    <location>
        <begin position="7"/>
        <end position="458"/>
    </location>
</feature>
<keyword evidence="2" id="KW-0813">Transport</keyword>
<sequence>MLEGIPARYAVAFVAFLNFFYVYMIRLNVNIVIVAMVNYTAIPHTNVTTAQECGQPEEEQAAYPPADQQDDDGGEFVWDEKIQSLVSVSFFWGYIVTQLIGGRIAEKFGTKYMFAGAQMTAGLVTVCLPILARAGTAFFIAGRILLGLAQGVIVPSIQPLVAKWAPTGERSSITTFIFSGAQVGTVLGITCSGLIADSLGWEAAFYIQGSLAVVVVAAWLHVVYDSPELHPRISAKEREHIKSSTFTPANKALAVPWKSIATSVPCWALLVSTLGNNWAFYMLITQLPIYMKTILHFDMKSNALLSALPYLVMWILSLAVAQFADLTARKGWASTNVIRKTANSVAKLGPALCLLMVSFTGCDRLSTLILLVLAVGLQGAVFSGFLINHLDMAPSFSGTIYGIISGLASVNSWLAPLVVASLTEAQQTLSQWRMAFLLCSSILVIDAVVFLLFGSTERQPWDKEEETTN</sequence>
<dbReference type="GO" id="GO:0016020">
    <property type="term" value="C:membrane"/>
    <property type="evidence" value="ECO:0000318"/>
    <property type="project" value="GO_Central"/>
</dbReference>
<dbReference type="PROSITE" id="PS50850">
    <property type="entry name" value="MFS"/>
    <property type="match status" value="1"/>
</dbReference>
<name>E9GE31_DAPPU</name>
<feature type="transmembrane region" description="Helical" evidence="7">
    <location>
        <begin position="6"/>
        <end position="24"/>
    </location>
</feature>
<dbReference type="OrthoDB" id="2985014at2759"/>
<evidence type="ECO:0000256" key="1">
    <source>
        <dbReference type="ARBA" id="ARBA00004141"/>
    </source>
</evidence>
<dbReference type="GO" id="GO:0022857">
    <property type="term" value="F:transmembrane transporter activity"/>
    <property type="evidence" value="ECO:0000318"/>
    <property type="project" value="GO_Central"/>
</dbReference>
<proteinExistence type="predicted"/>
<dbReference type="OMA" id="ATVQPWN"/>
<keyword evidence="10" id="KW-1185">Reference proteome</keyword>
<evidence type="ECO:0000259" key="8">
    <source>
        <dbReference type="PROSITE" id="PS50850"/>
    </source>
</evidence>
<feature type="transmembrane region" description="Helical" evidence="7">
    <location>
        <begin position="434"/>
        <end position="453"/>
    </location>
</feature>
<dbReference type="FunFam" id="1.20.1250.20:FF:000003">
    <property type="entry name" value="Solute carrier family 17 member 3"/>
    <property type="match status" value="1"/>
</dbReference>
<dbReference type="STRING" id="6669.E9GE31"/>
<dbReference type="HOGENOM" id="CLU_001265_5_0_1"/>
<reference evidence="9 10" key="1">
    <citation type="journal article" date="2011" name="Science">
        <title>The ecoresponsive genome of Daphnia pulex.</title>
        <authorList>
            <person name="Colbourne J.K."/>
            <person name="Pfrender M.E."/>
            <person name="Gilbert D."/>
            <person name="Thomas W.K."/>
            <person name="Tucker A."/>
            <person name="Oakley T.H."/>
            <person name="Tokishita S."/>
            <person name="Aerts A."/>
            <person name="Arnold G.J."/>
            <person name="Basu M.K."/>
            <person name="Bauer D.J."/>
            <person name="Caceres C.E."/>
            <person name="Carmel L."/>
            <person name="Casola C."/>
            <person name="Choi J.H."/>
            <person name="Detter J.C."/>
            <person name="Dong Q."/>
            <person name="Dusheyko S."/>
            <person name="Eads B.D."/>
            <person name="Frohlich T."/>
            <person name="Geiler-Samerotte K.A."/>
            <person name="Gerlach D."/>
            <person name="Hatcher P."/>
            <person name="Jogdeo S."/>
            <person name="Krijgsveld J."/>
            <person name="Kriventseva E.V."/>
            <person name="Kultz D."/>
            <person name="Laforsch C."/>
            <person name="Lindquist E."/>
            <person name="Lopez J."/>
            <person name="Manak J.R."/>
            <person name="Muller J."/>
            <person name="Pangilinan J."/>
            <person name="Patwardhan R.P."/>
            <person name="Pitluck S."/>
            <person name="Pritham E.J."/>
            <person name="Rechtsteiner A."/>
            <person name="Rho M."/>
            <person name="Rogozin I.B."/>
            <person name="Sakarya O."/>
            <person name="Salamov A."/>
            <person name="Schaack S."/>
            <person name="Shapiro H."/>
            <person name="Shiga Y."/>
            <person name="Skalitzky C."/>
            <person name="Smith Z."/>
            <person name="Souvorov A."/>
            <person name="Sung W."/>
            <person name="Tang Z."/>
            <person name="Tsuchiya D."/>
            <person name="Tu H."/>
            <person name="Vos H."/>
            <person name="Wang M."/>
            <person name="Wolf Y.I."/>
            <person name="Yamagata H."/>
            <person name="Yamada T."/>
            <person name="Ye Y."/>
            <person name="Shaw J.R."/>
            <person name="Andrews J."/>
            <person name="Crease T.J."/>
            <person name="Tang H."/>
            <person name="Lucas S.M."/>
            <person name="Robertson H.M."/>
            <person name="Bork P."/>
            <person name="Koonin E.V."/>
            <person name="Zdobnov E.M."/>
            <person name="Grigoriev I.V."/>
            <person name="Lynch M."/>
            <person name="Boore J.L."/>
        </authorList>
    </citation>
    <scope>NUCLEOTIDE SEQUENCE [LARGE SCALE GENOMIC DNA]</scope>
</reference>
<dbReference type="KEGG" id="dpx:DAPPUDRAFT_316814"/>
<feature type="transmembrane region" description="Helical" evidence="7">
    <location>
        <begin position="267"/>
        <end position="291"/>
    </location>
</feature>
<keyword evidence="6 7" id="KW-0472">Membrane</keyword>
<evidence type="ECO:0000313" key="10">
    <source>
        <dbReference type="Proteomes" id="UP000000305"/>
    </source>
</evidence>
<keyword evidence="3 7" id="KW-0812">Transmembrane</keyword>
<gene>
    <name evidence="9" type="ORF">DAPPUDRAFT_316814</name>
</gene>
<feature type="transmembrane region" description="Helical" evidence="7">
    <location>
        <begin position="203"/>
        <end position="224"/>
    </location>
</feature>
<keyword evidence="4" id="KW-0769">Symport</keyword>
<feature type="transmembrane region" description="Helical" evidence="7">
    <location>
        <begin position="399"/>
        <end position="422"/>
    </location>
</feature>
<evidence type="ECO:0000256" key="3">
    <source>
        <dbReference type="ARBA" id="ARBA00022692"/>
    </source>
</evidence>
<dbReference type="AlphaFoldDB" id="E9GE31"/>
<evidence type="ECO:0000256" key="4">
    <source>
        <dbReference type="ARBA" id="ARBA00022847"/>
    </source>
</evidence>
<comment type="subcellular location">
    <subcellularLocation>
        <location evidence="1">Membrane</location>
        <topology evidence="1">Multi-pass membrane protein</topology>
    </subcellularLocation>
</comment>
<feature type="transmembrane region" description="Helical" evidence="7">
    <location>
        <begin position="112"/>
        <end position="132"/>
    </location>
</feature>
<dbReference type="PhylomeDB" id="E9GE31"/>
<accession>E9GE31</accession>
<protein>
    <recommendedName>
        <fullName evidence="8">Major facilitator superfamily (MFS) profile domain-containing protein</fullName>
    </recommendedName>
</protein>
<dbReference type="eggNOG" id="KOG2532">
    <property type="taxonomic scope" value="Eukaryota"/>
</dbReference>
<dbReference type="InterPro" id="IPR050382">
    <property type="entry name" value="MFS_Na/Anion_cotransporter"/>
</dbReference>
<dbReference type="PANTHER" id="PTHR11662">
    <property type="entry name" value="SOLUTE CARRIER FAMILY 17"/>
    <property type="match status" value="1"/>
</dbReference>
<evidence type="ECO:0000313" key="9">
    <source>
        <dbReference type="EMBL" id="EFX82196.1"/>
    </source>
</evidence>
<dbReference type="Proteomes" id="UP000000305">
    <property type="component" value="Unassembled WGS sequence"/>
</dbReference>
<dbReference type="InterPro" id="IPR011701">
    <property type="entry name" value="MFS"/>
</dbReference>
<feature type="transmembrane region" description="Helical" evidence="7">
    <location>
        <begin position="173"/>
        <end position="196"/>
    </location>
</feature>
<dbReference type="EMBL" id="GL732540">
    <property type="protein sequence ID" value="EFX82196.1"/>
    <property type="molecule type" value="Genomic_DNA"/>
</dbReference>
<feature type="transmembrane region" description="Helical" evidence="7">
    <location>
        <begin position="82"/>
        <end position="100"/>
    </location>
</feature>
<feature type="transmembrane region" description="Helical" evidence="7">
    <location>
        <begin position="368"/>
        <end position="387"/>
    </location>
</feature>